<dbReference type="InterPro" id="IPR008271">
    <property type="entry name" value="Ser/Thr_kinase_AS"/>
</dbReference>
<proteinExistence type="predicted"/>
<feature type="compositionally biased region" description="Low complexity" evidence="6">
    <location>
        <begin position="171"/>
        <end position="180"/>
    </location>
</feature>
<comment type="caution">
    <text evidence="8">The sequence shown here is derived from an EMBL/GenBank/DDBJ whole genome shotgun (WGS) entry which is preliminary data.</text>
</comment>
<evidence type="ECO:0000256" key="6">
    <source>
        <dbReference type="SAM" id="MobiDB-lite"/>
    </source>
</evidence>
<dbReference type="PROSITE" id="PS00107">
    <property type="entry name" value="PROTEIN_KINASE_ATP"/>
    <property type="match status" value="1"/>
</dbReference>
<feature type="compositionally biased region" description="Basic and acidic residues" evidence="6">
    <location>
        <begin position="181"/>
        <end position="199"/>
    </location>
</feature>
<reference evidence="8" key="1">
    <citation type="submission" date="2020-04" db="EMBL/GenBank/DDBJ databases">
        <authorList>
            <person name="Zhang T."/>
        </authorList>
    </citation>
    <scope>NUCLEOTIDE SEQUENCE</scope>
    <source>
        <strain evidence="8">HKST-UBA02</strain>
    </source>
</reference>
<dbReference type="InterPro" id="IPR017441">
    <property type="entry name" value="Protein_kinase_ATP_BS"/>
</dbReference>
<evidence type="ECO:0000256" key="1">
    <source>
        <dbReference type="ARBA" id="ARBA00022679"/>
    </source>
</evidence>
<dbReference type="InterPro" id="IPR011009">
    <property type="entry name" value="Kinase-like_dom_sf"/>
</dbReference>
<evidence type="ECO:0000256" key="2">
    <source>
        <dbReference type="ARBA" id="ARBA00022741"/>
    </source>
</evidence>
<dbReference type="PANTHER" id="PTHR43289">
    <property type="entry name" value="MITOGEN-ACTIVATED PROTEIN KINASE KINASE KINASE 20-RELATED"/>
    <property type="match status" value="1"/>
</dbReference>
<evidence type="ECO:0000313" key="8">
    <source>
        <dbReference type="EMBL" id="MCA9758900.1"/>
    </source>
</evidence>
<dbReference type="Gene3D" id="3.30.200.20">
    <property type="entry name" value="Phosphorylase Kinase, domain 1"/>
    <property type="match status" value="1"/>
</dbReference>
<dbReference type="GO" id="GO:0005524">
    <property type="term" value="F:ATP binding"/>
    <property type="evidence" value="ECO:0007669"/>
    <property type="project" value="UniProtKB-UniRule"/>
</dbReference>
<dbReference type="AlphaFoldDB" id="A0A956SFN5"/>
<evidence type="ECO:0000256" key="4">
    <source>
        <dbReference type="ARBA" id="ARBA00022840"/>
    </source>
</evidence>
<dbReference type="PROSITE" id="PS50011">
    <property type="entry name" value="PROTEIN_KINASE_DOM"/>
    <property type="match status" value="1"/>
</dbReference>
<evidence type="ECO:0000259" key="7">
    <source>
        <dbReference type="PROSITE" id="PS50011"/>
    </source>
</evidence>
<evidence type="ECO:0000256" key="5">
    <source>
        <dbReference type="PROSITE-ProRule" id="PRU10141"/>
    </source>
</evidence>
<dbReference type="Gene3D" id="1.25.40.10">
    <property type="entry name" value="Tetratricopeptide repeat domain"/>
    <property type="match status" value="1"/>
</dbReference>
<dbReference type="PANTHER" id="PTHR43289:SF6">
    <property type="entry name" value="SERINE_THREONINE-PROTEIN KINASE NEKL-3"/>
    <property type="match status" value="1"/>
</dbReference>
<dbReference type="Gene3D" id="1.10.510.10">
    <property type="entry name" value="Transferase(Phosphotransferase) domain 1"/>
    <property type="match status" value="1"/>
</dbReference>
<feature type="domain" description="Protein kinase" evidence="7">
    <location>
        <begin position="9"/>
        <end position="329"/>
    </location>
</feature>
<dbReference type="Pfam" id="PF00069">
    <property type="entry name" value="Pkinase"/>
    <property type="match status" value="2"/>
</dbReference>
<dbReference type="InterPro" id="IPR011990">
    <property type="entry name" value="TPR-like_helical_dom_sf"/>
</dbReference>
<organism evidence="8 9">
    <name type="scientific">Eiseniibacteriota bacterium</name>
    <dbReference type="NCBI Taxonomy" id="2212470"/>
    <lineage>
        <taxon>Bacteria</taxon>
        <taxon>Candidatus Eiseniibacteriota</taxon>
    </lineage>
</organism>
<dbReference type="InterPro" id="IPR000719">
    <property type="entry name" value="Prot_kinase_dom"/>
</dbReference>
<gene>
    <name evidence="8" type="ORF">KDA27_24105</name>
</gene>
<keyword evidence="4 5" id="KW-0067">ATP-binding</keyword>
<keyword evidence="3 8" id="KW-0418">Kinase</keyword>
<sequence length="882" mass="94105">MIGQTLAHYRILSALGSGGMGVVYRARDTRLDRDVALKLLPPAVASHAESRERFQREARLLASLDHPNIVTVYSVEEAGGLHFLTMGLIEGRTLDDVIPADGLSLAEILRVSVALVDALAAAHDKGVIHRDIKPGNVMVTPEGRIKVLDFGLAKSQPMGTKATRGSSALPEGETSHGSAHGSEHGSTHDAADGSTHDAADGAPLDPSYDRSRGPSLDDVTVLQTTPGTLVGTVPYMSPEQVECLEVDVRTDIFSFGIVLYEMATGRRPFQGASPAGLASSILRDDPPAIAEFRKDLPDDYARLVRHCLEKSRDRRPQRLAEVGKELESIRDAASGNVGGGVAAGGGAAGPGASAAGGGVGAAGAGAALAAGTAGAGAVGAADAAGADSAHSAASTSRSGDPNSGGDDRSVSGTFHTTHERSIAVLPFTNLSSSADDEYFSDGITEEIMIALGRIDGLRVAARTSSFAFKDERENLQVVGETLRVRTVLEGSVRRAGNRLRITAQLVDVATGYHLWSERYDREMTDIFEIQDDIAGAIASKLELGFASSGGGQTVRRGTSDLEAFDLYLRALALQSQRARAVYQAMSLLERAIERDPDYADAHALLAESHRLLATYGLEHPNASMPRAKASAERALQIDPAAAEALSTLGTITAQFDRDHAAAFDYWEQALRANPGLTRARSERAAWALCTSMSSTPQAVEEILVEVRRAVDLDPLNVTAISMRSLTLGLAGRAEEAVPTAARAVELHPDSYLSRYVLVQCNAWSGRYDQAIQEARAILPMFGRHTWTLGALGVAYANAGRPELAEAVYDELEARHRQDYVPPFSLANVASALGRIDDMRMWTKRAVDERDPMVVFVTRWPGLSENLRKHVDYPAFLESIGIR</sequence>
<name>A0A956SFN5_UNCEI</name>
<keyword evidence="1" id="KW-0808">Transferase</keyword>
<dbReference type="SUPFAM" id="SSF56112">
    <property type="entry name" value="Protein kinase-like (PK-like)"/>
    <property type="match status" value="1"/>
</dbReference>
<feature type="region of interest" description="Disordered" evidence="6">
    <location>
        <begin position="391"/>
        <end position="413"/>
    </location>
</feature>
<dbReference type="GO" id="GO:0004674">
    <property type="term" value="F:protein serine/threonine kinase activity"/>
    <property type="evidence" value="ECO:0007669"/>
    <property type="project" value="TreeGrafter"/>
</dbReference>
<accession>A0A956SFN5</accession>
<dbReference type="EMBL" id="JAGQHS010000228">
    <property type="protein sequence ID" value="MCA9758900.1"/>
    <property type="molecule type" value="Genomic_DNA"/>
</dbReference>
<reference evidence="8" key="2">
    <citation type="journal article" date="2021" name="Microbiome">
        <title>Successional dynamics and alternative stable states in a saline activated sludge microbial community over 9 years.</title>
        <authorList>
            <person name="Wang Y."/>
            <person name="Ye J."/>
            <person name="Ju F."/>
            <person name="Liu L."/>
            <person name="Boyd J.A."/>
            <person name="Deng Y."/>
            <person name="Parks D.H."/>
            <person name="Jiang X."/>
            <person name="Yin X."/>
            <person name="Woodcroft B.J."/>
            <person name="Tyson G.W."/>
            <person name="Hugenholtz P."/>
            <person name="Polz M.F."/>
            <person name="Zhang T."/>
        </authorList>
    </citation>
    <scope>NUCLEOTIDE SEQUENCE</scope>
    <source>
        <strain evidence="8">HKST-UBA02</strain>
    </source>
</reference>
<dbReference type="CDD" id="cd14014">
    <property type="entry name" value="STKc_PknB_like"/>
    <property type="match status" value="1"/>
</dbReference>
<dbReference type="Proteomes" id="UP000739538">
    <property type="component" value="Unassembled WGS sequence"/>
</dbReference>
<feature type="region of interest" description="Disordered" evidence="6">
    <location>
        <begin position="156"/>
        <end position="220"/>
    </location>
</feature>
<dbReference type="SMART" id="SM00220">
    <property type="entry name" value="S_TKc"/>
    <property type="match status" value="1"/>
</dbReference>
<feature type="binding site" evidence="5">
    <location>
        <position position="38"/>
    </location>
    <ligand>
        <name>ATP</name>
        <dbReference type="ChEBI" id="CHEBI:30616"/>
    </ligand>
</feature>
<evidence type="ECO:0000313" key="9">
    <source>
        <dbReference type="Proteomes" id="UP000739538"/>
    </source>
</evidence>
<dbReference type="SUPFAM" id="SSF48452">
    <property type="entry name" value="TPR-like"/>
    <property type="match status" value="2"/>
</dbReference>
<dbReference type="PROSITE" id="PS00108">
    <property type="entry name" value="PROTEIN_KINASE_ST"/>
    <property type="match status" value="1"/>
</dbReference>
<protein>
    <submittedName>
        <fullName evidence="8">Protein kinase</fullName>
    </submittedName>
</protein>
<keyword evidence="2 5" id="KW-0547">Nucleotide-binding</keyword>
<dbReference type="Gene3D" id="3.40.50.10070">
    <property type="entry name" value="TolB, N-terminal domain"/>
    <property type="match status" value="1"/>
</dbReference>
<evidence type="ECO:0000256" key="3">
    <source>
        <dbReference type="ARBA" id="ARBA00022777"/>
    </source>
</evidence>